<organism evidence="6">
    <name type="scientific">Nippostrongylus brasiliensis</name>
    <name type="common">Rat hookworm</name>
    <dbReference type="NCBI Taxonomy" id="27835"/>
    <lineage>
        <taxon>Eukaryota</taxon>
        <taxon>Metazoa</taxon>
        <taxon>Ecdysozoa</taxon>
        <taxon>Nematoda</taxon>
        <taxon>Chromadorea</taxon>
        <taxon>Rhabditida</taxon>
        <taxon>Rhabditina</taxon>
        <taxon>Rhabditomorpha</taxon>
        <taxon>Strongyloidea</taxon>
        <taxon>Heligmosomidae</taxon>
        <taxon>Nippostrongylus</taxon>
    </lineage>
</organism>
<evidence type="ECO:0000313" key="6">
    <source>
        <dbReference type="WBParaSite" id="NBR_0000878801-mRNA-1"/>
    </source>
</evidence>
<protein>
    <submittedName>
        <fullName evidence="6">Ground-like domain-containing protein</fullName>
    </submittedName>
</protein>
<evidence type="ECO:0000256" key="1">
    <source>
        <dbReference type="SAM" id="MobiDB-lite"/>
    </source>
</evidence>
<feature type="region of interest" description="Disordered" evidence="1">
    <location>
        <begin position="88"/>
        <end position="108"/>
    </location>
</feature>
<dbReference type="EMBL" id="UYSL01020052">
    <property type="protein sequence ID" value="VDL72378.1"/>
    <property type="molecule type" value="Genomic_DNA"/>
</dbReference>
<gene>
    <name evidence="4" type="ORF">NBR_LOCUS8789</name>
</gene>
<dbReference type="WBParaSite" id="NBR_0000878801-mRNA-1">
    <property type="protein sequence ID" value="NBR_0000878801-mRNA-1"/>
    <property type="gene ID" value="NBR_0000878801"/>
</dbReference>
<feature type="region of interest" description="Disordered" evidence="1">
    <location>
        <begin position="29"/>
        <end position="74"/>
    </location>
</feature>
<name>A0A0N4XZY0_NIPBR</name>
<feature type="compositionally biased region" description="Pro residues" evidence="1">
    <location>
        <begin position="39"/>
        <end position="67"/>
    </location>
</feature>
<proteinExistence type="predicted"/>
<evidence type="ECO:0000256" key="2">
    <source>
        <dbReference type="SAM" id="SignalP"/>
    </source>
</evidence>
<dbReference type="Pfam" id="PF04155">
    <property type="entry name" value="Ground-like"/>
    <property type="match status" value="1"/>
</dbReference>
<feature type="signal peptide" evidence="2">
    <location>
        <begin position="1"/>
        <end position="15"/>
    </location>
</feature>
<dbReference type="InterPro" id="IPR007284">
    <property type="entry name" value="Ground-like_dom"/>
</dbReference>
<reference evidence="4 5" key="2">
    <citation type="submission" date="2018-11" db="EMBL/GenBank/DDBJ databases">
        <authorList>
            <consortium name="Pathogen Informatics"/>
        </authorList>
    </citation>
    <scope>NUCLEOTIDE SEQUENCE [LARGE SCALE GENOMIC DNA]</scope>
</reference>
<evidence type="ECO:0000313" key="4">
    <source>
        <dbReference type="EMBL" id="VDL72378.1"/>
    </source>
</evidence>
<feature type="domain" description="Ground-like" evidence="3">
    <location>
        <begin position="111"/>
        <end position="180"/>
    </location>
</feature>
<feature type="chain" id="PRO_5043125029" evidence="2">
    <location>
        <begin position="16"/>
        <end position="182"/>
    </location>
</feature>
<dbReference type="STRING" id="27835.A0A0N4XZY0"/>
<dbReference type="OMA" id="SKQHFDY"/>
<reference evidence="6" key="1">
    <citation type="submission" date="2017-02" db="UniProtKB">
        <authorList>
            <consortium name="WormBaseParasite"/>
        </authorList>
    </citation>
    <scope>IDENTIFICATION</scope>
</reference>
<accession>A0A0N4XZY0</accession>
<sequence length="182" mass="19394">MRLLVLLSLVPLSSAFLWNLLSGLGLGGGGGGGYAQAPRPQPYFPPQQSPPMMPAPRYAAPPPPSYSPPIGGGGGGYAQSGGAGGYVTAPGGYRRRNKRAESERQGVSTNVECNSDELKEIIKKVMTNDETETRSKISAAIQQKDNKLAVFCTPHPFKFTVSNSADFCAVKNDKFTCYAFVF</sequence>
<keyword evidence="2" id="KW-0732">Signal</keyword>
<evidence type="ECO:0000313" key="5">
    <source>
        <dbReference type="Proteomes" id="UP000271162"/>
    </source>
</evidence>
<dbReference type="AlphaFoldDB" id="A0A0N4XZY0"/>
<evidence type="ECO:0000259" key="3">
    <source>
        <dbReference type="Pfam" id="PF04155"/>
    </source>
</evidence>
<dbReference type="Proteomes" id="UP000271162">
    <property type="component" value="Unassembled WGS sequence"/>
</dbReference>
<keyword evidence="5" id="KW-1185">Reference proteome</keyword>